<gene>
    <name evidence="3" type="ORF">Cvel_26272</name>
</gene>
<organism evidence="3">
    <name type="scientific">Chromera velia CCMP2878</name>
    <dbReference type="NCBI Taxonomy" id="1169474"/>
    <lineage>
        <taxon>Eukaryota</taxon>
        <taxon>Sar</taxon>
        <taxon>Alveolata</taxon>
        <taxon>Colpodellida</taxon>
        <taxon>Chromeraceae</taxon>
        <taxon>Chromera</taxon>
    </lineage>
</organism>
<dbReference type="Gene3D" id="3.30.70.270">
    <property type="match status" value="1"/>
</dbReference>
<dbReference type="EMBL" id="CDMZ01002313">
    <property type="protein sequence ID" value="CEM41820.1"/>
    <property type="molecule type" value="Genomic_DNA"/>
</dbReference>
<dbReference type="InterPro" id="IPR043128">
    <property type="entry name" value="Rev_trsase/Diguanyl_cyclase"/>
</dbReference>
<dbReference type="PANTHER" id="PTHR33050">
    <property type="entry name" value="REVERSE TRANSCRIPTASE DOMAIN-CONTAINING PROTEIN"/>
    <property type="match status" value="1"/>
</dbReference>
<evidence type="ECO:0000313" key="3">
    <source>
        <dbReference type="EMBL" id="CEM41820.1"/>
    </source>
</evidence>
<dbReference type="InterPro" id="IPR043502">
    <property type="entry name" value="DNA/RNA_pol_sf"/>
</dbReference>
<sequence>MSLEAILVCLCSVMAGSHSVGTTAWGPPDWHIPACVVSPPADYPSAGPIPKAHYLSAEAAAAAGFPQHSVGVLENGLLFPLLYWPPREDLENYSSILAPEHRESILAELNRLEAEGRIEKVSYKPWLLTPLGFVVKGAKKRIIFDATASGLNAACRVPSFQFPKHTELLRYVPRNGWMVKIDYQDGFFHLPIHPDHVPLLGFRHPFSGEFYVYRALPFGTSIGPYMFQGFAELSMKALPESFGVRPKPYLDDTMTAALRKKIAARKKATLVTCMKALFWLVHPEKQEGPAQQLDFIGLGIDTVRLCLFIPERKASKWGVLLNAALSEAPTWQEIATLIGKLSFLLPLWREGGLHLRPLWYRLSSLERNPRL</sequence>
<feature type="domain" description="Reverse transcriptase" evidence="2">
    <location>
        <begin position="156"/>
        <end position="298"/>
    </location>
</feature>
<dbReference type="Gene3D" id="3.10.10.10">
    <property type="entry name" value="HIV Type 1 Reverse Transcriptase, subunit A, domain 1"/>
    <property type="match status" value="1"/>
</dbReference>
<name>A0A0G4HCV3_9ALVE</name>
<dbReference type="InterPro" id="IPR000477">
    <property type="entry name" value="RT_dom"/>
</dbReference>
<evidence type="ECO:0000259" key="2">
    <source>
        <dbReference type="Pfam" id="PF00078"/>
    </source>
</evidence>
<dbReference type="Pfam" id="PF00078">
    <property type="entry name" value="RVT_1"/>
    <property type="match status" value="1"/>
</dbReference>
<dbReference type="VEuPathDB" id="CryptoDB:Cvel_26272"/>
<dbReference type="SUPFAM" id="SSF56672">
    <property type="entry name" value="DNA/RNA polymerases"/>
    <property type="match status" value="1"/>
</dbReference>
<evidence type="ECO:0000256" key="1">
    <source>
        <dbReference type="SAM" id="SignalP"/>
    </source>
</evidence>
<proteinExistence type="predicted"/>
<dbReference type="PANTHER" id="PTHR33050:SF7">
    <property type="entry name" value="RIBONUCLEASE H"/>
    <property type="match status" value="1"/>
</dbReference>
<protein>
    <recommendedName>
        <fullName evidence="2">Reverse transcriptase domain-containing protein</fullName>
    </recommendedName>
</protein>
<feature type="chain" id="PRO_5005191836" description="Reverse transcriptase domain-containing protein" evidence="1">
    <location>
        <begin position="20"/>
        <end position="371"/>
    </location>
</feature>
<feature type="signal peptide" evidence="1">
    <location>
        <begin position="1"/>
        <end position="19"/>
    </location>
</feature>
<reference evidence="3" key="1">
    <citation type="submission" date="2014-11" db="EMBL/GenBank/DDBJ databases">
        <authorList>
            <person name="Otto D Thomas"/>
            <person name="Naeem Raeece"/>
        </authorList>
    </citation>
    <scope>NUCLEOTIDE SEQUENCE</scope>
</reference>
<dbReference type="PhylomeDB" id="A0A0G4HCV3"/>
<dbReference type="InterPro" id="IPR052055">
    <property type="entry name" value="Hepadnavirus_pol/RT"/>
</dbReference>
<dbReference type="AlphaFoldDB" id="A0A0G4HCV3"/>
<keyword evidence="1" id="KW-0732">Signal</keyword>
<accession>A0A0G4HCV3</accession>